<feature type="binding site" evidence="12 15">
    <location>
        <position position="47"/>
    </location>
    <ligand>
        <name>pyruvate</name>
        <dbReference type="ChEBI" id="CHEBI:15361"/>
    </ligand>
</feature>
<dbReference type="CDD" id="cd00950">
    <property type="entry name" value="DHDPS"/>
    <property type="match status" value="1"/>
</dbReference>
<comment type="caution">
    <text evidence="12">Was originally thought to be a dihydrodipicolinate synthase (DHDPS), catalyzing the condensation of (S)-aspartate-beta-semialdehyde [(S)-ASA] and pyruvate to dihydrodipicolinate (DHDP). However, it was shown in E.coli that the product of the enzymatic reaction is not dihydrodipicolinate but in fact (4S)-4-hydroxy-2,3,4,5-tetrahydro-(2S)-dipicolinic acid (HTPA), and that the consecutive dehydration reaction leading to DHDP is not spontaneous but catalyzed by DapB.</text>
</comment>
<evidence type="ECO:0000256" key="3">
    <source>
        <dbReference type="ARBA" id="ARBA00007592"/>
    </source>
</evidence>
<dbReference type="GO" id="GO:0008840">
    <property type="term" value="F:4-hydroxy-tetrahydrodipicolinate synthase activity"/>
    <property type="evidence" value="ECO:0007669"/>
    <property type="project" value="UniProtKB-UniRule"/>
</dbReference>
<dbReference type="Pfam" id="PF00701">
    <property type="entry name" value="DHDPS"/>
    <property type="match status" value="1"/>
</dbReference>
<dbReference type="InterPro" id="IPR005263">
    <property type="entry name" value="DapA"/>
</dbReference>
<sequence length="290" mass="31651">MSNLKGLGVALVTPFNEDLSVDFDSLTKLVDYNIQNGTNYLVVLGTTAEAATLSKEEKSQVINHIIKANNGRLPLVLGIGGNDTMEVKKQLEEADLSAFEAILSVSPYYNRPNQEGLYQHYKVLAGTGKKIIIYNVPSRTGQNVEAATTLRLANDFPNLIMIKEAGPNIAQYFDILRQKPANFSLVSGDDEYTLPVTLAGGDGVISVIGQGYPKEFSTMVQLAFDGKVKEAYEIHNKLVEITRMIFAEGNPAGIKTILAEKGILKNYLRLPLVAASSGLQDKIKAEMKKI</sequence>
<keyword evidence="7 12" id="KW-0220">Diaminopimelate biosynthesis</keyword>
<evidence type="ECO:0000256" key="16">
    <source>
        <dbReference type="PIRSR" id="PIRSR001365-3"/>
    </source>
</evidence>
<comment type="catalytic activity">
    <reaction evidence="11 12">
        <text>L-aspartate 4-semialdehyde + pyruvate = (2S,4S)-4-hydroxy-2,3,4,5-tetrahydrodipicolinate + H2O + H(+)</text>
        <dbReference type="Rhea" id="RHEA:34171"/>
        <dbReference type="ChEBI" id="CHEBI:15361"/>
        <dbReference type="ChEBI" id="CHEBI:15377"/>
        <dbReference type="ChEBI" id="CHEBI:15378"/>
        <dbReference type="ChEBI" id="CHEBI:67139"/>
        <dbReference type="ChEBI" id="CHEBI:537519"/>
        <dbReference type="EC" id="4.3.3.7"/>
    </reaction>
</comment>
<evidence type="ECO:0000313" key="18">
    <source>
        <dbReference type="Proteomes" id="UP000031473"/>
    </source>
</evidence>
<comment type="caution">
    <text evidence="17">The sequence shown here is derived from an EMBL/GenBank/DDBJ whole genome shotgun (WGS) entry which is preliminary data.</text>
</comment>
<evidence type="ECO:0000256" key="13">
    <source>
        <dbReference type="PIRNR" id="PIRNR001365"/>
    </source>
</evidence>
<evidence type="ECO:0000256" key="15">
    <source>
        <dbReference type="PIRSR" id="PIRSR001365-2"/>
    </source>
</evidence>
<comment type="subcellular location">
    <subcellularLocation>
        <location evidence="12">Cytoplasm</location>
    </subcellularLocation>
</comment>
<evidence type="ECO:0000256" key="8">
    <source>
        <dbReference type="ARBA" id="ARBA00023154"/>
    </source>
</evidence>
<dbReference type="PANTHER" id="PTHR12128:SF66">
    <property type="entry name" value="4-HYDROXY-2-OXOGLUTARATE ALDOLASE, MITOCHONDRIAL"/>
    <property type="match status" value="1"/>
</dbReference>
<dbReference type="HAMAP" id="MF_00418">
    <property type="entry name" value="DapA"/>
    <property type="match status" value="1"/>
</dbReference>
<comment type="subunit">
    <text evidence="12">Homotetramer; dimer of dimers.</text>
</comment>
<reference evidence="17 18" key="1">
    <citation type="submission" date="2014-10" db="EMBL/GenBank/DDBJ databases">
        <title>Kaistella jeonii genome.</title>
        <authorList>
            <person name="Clayton J.T."/>
            <person name="Newman J.D."/>
        </authorList>
    </citation>
    <scope>NUCLEOTIDE SEQUENCE [LARGE SCALE GENOMIC DNA]</scope>
    <source>
        <strain evidence="17 18">DSM 17048</strain>
    </source>
</reference>
<proteinExistence type="inferred from homology"/>
<feature type="site" description="L-lysine inhibitor binding" evidence="16">
    <location>
        <position position="108"/>
    </location>
</feature>
<keyword evidence="5 12" id="KW-0963">Cytoplasm</keyword>
<evidence type="ECO:0000256" key="2">
    <source>
        <dbReference type="ARBA" id="ARBA00005120"/>
    </source>
</evidence>
<dbReference type="AlphaFoldDB" id="A0A0C1CX49"/>
<dbReference type="UniPathway" id="UPA00034">
    <property type="reaction ID" value="UER00017"/>
</dbReference>
<evidence type="ECO:0000256" key="9">
    <source>
        <dbReference type="ARBA" id="ARBA00023239"/>
    </source>
</evidence>
<comment type="function">
    <text evidence="1 12">Catalyzes the condensation of (S)-aspartate-beta-semialdehyde [(S)-ASA] and pyruvate to 4-hydroxy-tetrahydrodipicolinate (HTPA).</text>
</comment>
<dbReference type="STRING" id="266749.SAMN05421876_104221"/>
<dbReference type="NCBIfam" id="TIGR00674">
    <property type="entry name" value="dapA"/>
    <property type="match status" value="1"/>
</dbReference>
<dbReference type="InterPro" id="IPR013785">
    <property type="entry name" value="Aldolase_TIM"/>
</dbReference>
<accession>A0A0C1CX49</accession>
<dbReference type="SUPFAM" id="SSF51569">
    <property type="entry name" value="Aldolase"/>
    <property type="match status" value="1"/>
</dbReference>
<comment type="similarity">
    <text evidence="3 12 13">Belongs to the DapA family.</text>
</comment>
<feature type="binding site" evidence="12 15">
    <location>
        <position position="205"/>
    </location>
    <ligand>
        <name>pyruvate</name>
        <dbReference type="ChEBI" id="CHEBI:15361"/>
    </ligand>
</feature>
<evidence type="ECO:0000256" key="6">
    <source>
        <dbReference type="ARBA" id="ARBA00022605"/>
    </source>
</evidence>
<dbReference type="GO" id="GO:0009089">
    <property type="term" value="P:lysine biosynthetic process via diaminopimelate"/>
    <property type="evidence" value="ECO:0007669"/>
    <property type="project" value="UniProtKB-UniRule"/>
</dbReference>
<dbReference type="SMART" id="SM01130">
    <property type="entry name" value="DHDPS"/>
    <property type="match status" value="1"/>
</dbReference>
<dbReference type="Proteomes" id="UP000031473">
    <property type="component" value="Unassembled WGS sequence"/>
</dbReference>
<dbReference type="Gene3D" id="3.20.20.70">
    <property type="entry name" value="Aldolase class I"/>
    <property type="match status" value="1"/>
</dbReference>
<gene>
    <name evidence="12" type="primary">dapA</name>
    <name evidence="17" type="ORF">OA86_07740</name>
</gene>
<feature type="active site" description="Proton donor/acceptor" evidence="12 14">
    <location>
        <position position="134"/>
    </location>
</feature>
<keyword evidence="10 12" id="KW-0704">Schiff base</keyword>
<feature type="site" description="Part of a proton relay during catalysis" evidence="12 16">
    <location>
        <position position="46"/>
    </location>
</feature>
<evidence type="ECO:0000256" key="1">
    <source>
        <dbReference type="ARBA" id="ARBA00003294"/>
    </source>
</evidence>
<keyword evidence="18" id="KW-1185">Reference proteome</keyword>
<dbReference type="GO" id="GO:0019877">
    <property type="term" value="P:diaminopimelate biosynthetic process"/>
    <property type="evidence" value="ECO:0007669"/>
    <property type="project" value="UniProtKB-UniRule"/>
</dbReference>
<organism evidence="17 18">
    <name type="scientific">Kaistella jeonii</name>
    <dbReference type="NCBI Taxonomy" id="266749"/>
    <lineage>
        <taxon>Bacteria</taxon>
        <taxon>Pseudomonadati</taxon>
        <taxon>Bacteroidota</taxon>
        <taxon>Flavobacteriia</taxon>
        <taxon>Flavobacteriales</taxon>
        <taxon>Weeksellaceae</taxon>
        <taxon>Chryseobacterium group</taxon>
        <taxon>Kaistella</taxon>
    </lineage>
</organism>
<evidence type="ECO:0000313" key="17">
    <source>
        <dbReference type="EMBL" id="KIA88966.1"/>
    </source>
</evidence>
<dbReference type="PRINTS" id="PR00146">
    <property type="entry name" value="DHPICSNTHASE"/>
</dbReference>
<evidence type="ECO:0000256" key="11">
    <source>
        <dbReference type="ARBA" id="ARBA00047836"/>
    </source>
</evidence>
<dbReference type="RefSeq" id="WP_039351364.1">
    <property type="nucleotide sequence ID" value="NZ_FOLA01000004.1"/>
</dbReference>
<feature type="active site" description="Schiff-base intermediate with substrate" evidence="12 14">
    <location>
        <position position="163"/>
    </location>
</feature>
<dbReference type="PANTHER" id="PTHR12128">
    <property type="entry name" value="DIHYDRODIPICOLINATE SYNTHASE"/>
    <property type="match status" value="1"/>
</dbReference>
<dbReference type="EMBL" id="JSYL01000004">
    <property type="protein sequence ID" value="KIA88966.1"/>
    <property type="molecule type" value="Genomic_DNA"/>
</dbReference>
<evidence type="ECO:0000256" key="14">
    <source>
        <dbReference type="PIRSR" id="PIRSR001365-1"/>
    </source>
</evidence>
<feature type="site" description="L-lysine inhibitor binding; via carbonyl oxygen" evidence="16">
    <location>
        <position position="51"/>
    </location>
</feature>
<dbReference type="InterPro" id="IPR002220">
    <property type="entry name" value="DapA-like"/>
</dbReference>
<keyword evidence="8 12" id="KW-0457">Lysine biosynthesis</keyword>
<dbReference type="PIRSF" id="PIRSF001365">
    <property type="entry name" value="DHDPS"/>
    <property type="match status" value="1"/>
</dbReference>
<feature type="site" description="L-lysine inhibitor binding" evidence="16">
    <location>
        <position position="86"/>
    </location>
</feature>
<keyword evidence="6 12" id="KW-0028">Amino-acid biosynthesis</keyword>
<evidence type="ECO:0000256" key="5">
    <source>
        <dbReference type="ARBA" id="ARBA00022490"/>
    </source>
</evidence>
<keyword evidence="9 12" id="KW-0456">Lyase</keyword>
<dbReference type="GO" id="GO:0005829">
    <property type="term" value="C:cytosol"/>
    <property type="evidence" value="ECO:0007669"/>
    <property type="project" value="TreeGrafter"/>
</dbReference>
<dbReference type="EC" id="4.3.3.7" evidence="4 12"/>
<evidence type="ECO:0000256" key="7">
    <source>
        <dbReference type="ARBA" id="ARBA00022915"/>
    </source>
</evidence>
<comment type="pathway">
    <text evidence="2 12">Amino-acid biosynthesis; L-lysine biosynthesis via DAP pathway; (S)-tetrahydrodipicolinate from L-aspartate: step 3/4.</text>
</comment>
<name>A0A0C1CX49_9FLAO</name>
<evidence type="ECO:0000256" key="4">
    <source>
        <dbReference type="ARBA" id="ARBA00012086"/>
    </source>
</evidence>
<feature type="site" description="Part of a proton relay during catalysis" evidence="12 16">
    <location>
        <position position="109"/>
    </location>
</feature>
<evidence type="ECO:0000256" key="10">
    <source>
        <dbReference type="ARBA" id="ARBA00023270"/>
    </source>
</evidence>
<evidence type="ECO:0000256" key="12">
    <source>
        <dbReference type="HAMAP-Rule" id="MF_00418"/>
    </source>
</evidence>
<feature type="site" description="L-lysine inhibitor binding" evidence="16">
    <location>
        <position position="82"/>
    </location>
</feature>
<protein>
    <recommendedName>
        <fullName evidence="4 12">4-hydroxy-tetrahydrodipicolinate synthase</fullName>
        <shortName evidence="12">HTPA synthase</shortName>
        <ecNumber evidence="4 12">4.3.3.7</ecNumber>
    </recommendedName>
</protein>
<dbReference type="OrthoDB" id="9782828at2"/>